<feature type="transmembrane region" description="Helical" evidence="1">
    <location>
        <begin position="140"/>
        <end position="160"/>
    </location>
</feature>
<keyword evidence="2" id="KW-0732">Signal</keyword>
<dbReference type="EMBL" id="JOKQ01000004">
    <property type="protein sequence ID" value="KHN69914.1"/>
    <property type="molecule type" value="Genomic_DNA"/>
</dbReference>
<comment type="caution">
    <text evidence="3">The sequence shown here is derived from an EMBL/GenBank/DDBJ whole genome shotgun (WGS) entry which is preliminary data.</text>
</comment>
<evidence type="ECO:0000256" key="2">
    <source>
        <dbReference type="SAM" id="SignalP"/>
    </source>
</evidence>
<reference evidence="3 4" key="1">
    <citation type="journal article" date="2014" name="MBio">
        <title>The Ordospora colligata genome; evolution of extreme reduction in microsporidia and host-to-parasite horizontal gene transfer.</title>
        <authorList>
            <person name="Pombert J.-F."/>
            <person name="Haag K.L."/>
            <person name="Beidas S."/>
            <person name="Ebert D."/>
            <person name="Keeling P.J."/>
        </authorList>
    </citation>
    <scope>NUCLEOTIDE SEQUENCE [LARGE SCALE GENOMIC DNA]</scope>
    <source>
        <strain evidence="3 4">OC4</strain>
    </source>
</reference>
<feature type="chain" id="PRO_5002094936" evidence="2">
    <location>
        <begin position="17"/>
        <end position="291"/>
    </location>
</feature>
<dbReference type="RefSeq" id="XP_014563956.1">
    <property type="nucleotide sequence ID" value="XM_014708470.1"/>
</dbReference>
<keyword evidence="3" id="KW-0418">Kinase</keyword>
<keyword evidence="1" id="KW-0472">Membrane</keyword>
<dbReference type="STRING" id="1354746.A0A0B2UKY1"/>
<accession>A0A0B2UKY1</accession>
<protein>
    <submittedName>
        <fullName evidence="3">Putative dolichol kinase</fullName>
    </submittedName>
</protein>
<keyword evidence="1" id="KW-1133">Transmembrane helix</keyword>
<feature type="transmembrane region" description="Helical" evidence="1">
    <location>
        <begin position="172"/>
        <end position="191"/>
    </location>
</feature>
<dbReference type="GeneID" id="26261549"/>
<feature type="transmembrane region" description="Helical" evidence="1">
    <location>
        <begin position="70"/>
        <end position="92"/>
    </location>
</feature>
<evidence type="ECO:0000256" key="1">
    <source>
        <dbReference type="SAM" id="Phobius"/>
    </source>
</evidence>
<name>A0A0B2UKY1_9MICR</name>
<organism evidence="3 4">
    <name type="scientific">Ordospora colligata OC4</name>
    <dbReference type="NCBI Taxonomy" id="1354746"/>
    <lineage>
        <taxon>Eukaryota</taxon>
        <taxon>Fungi</taxon>
        <taxon>Fungi incertae sedis</taxon>
        <taxon>Microsporidia</taxon>
        <taxon>Ordosporidae</taxon>
        <taxon>Ordospora</taxon>
    </lineage>
</organism>
<keyword evidence="3" id="KW-0808">Transferase</keyword>
<keyword evidence="1" id="KW-0812">Transmembrane</keyword>
<dbReference type="VEuPathDB" id="MicrosporidiaDB:M896_041110"/>
<dbReference type="InParanoid" id="A0A0B2UKY1"/>
<dbReference type="GO" id="GO:0016301">
    <property type="term" value="F:kinase activity"/>
    <property type="evidence" value="ECO:0007669"/>
    <property type="project" value="UniProtKB-KW"/>
</dbReference>
<keyword evidence="4" id="KW-1185">Reference proteome</keyword>
<dbReference type="Proteomes" id="UP000031056">
    <property type="component" value="Unassembled WGS sequence"/>
</dbReference>
<proteinExistence type="predicted"/>
<feature type="transmembrane region" description="Helical" evidence="1">
    <location>
        <begin position="98"/>
        <end position="119"/>
    </location>
</feature>
<dbReference type="AlphaFoldDB" id="A0A0B2UKY1"/>
<feature type="signal peptide" evidence="2">
    <location>
        <begin position="1"/>
        <end position="16"/>
    </location>
</feature>
<dbReference type="OrthoDB" id="2192014at2759"/>
<feature type="transmembrane region" description="Helical" evidence="1">
    <location>
        <begin position="252"/>
        <end position="281"/>
    </location>
</feature>
<feature type="transmembrane region" description="Helical" evidence="1">
    <location>
        <begin position="198"/>
        <end position="220"/>
    </location>
</feature>
<gene>
    <name evidence="3" type="ORF">M896_041110</name>
</gene>
<evidence type="ECO:0000313" key="3">
    <source>
        <dbReference type="EMBL" id="KHN69914.1"/>
    </source>
</evidence>
<feature type="transmembrane region" description="Helical" evidence="1">
    <location>
        <begin position="226"/>
        <end position="245"/>
    </location>
</feature>
<evidence type="ECO:0000313" key="4">
    <source>
        <dbReference type="Proteomes" id="UP000031056"/>
    </source>
</evidence>
<sequence>MKWVCCMVDLLAEVSALNTHGKSFTALEAATIPAIVQCIELRHSGMFFQGIKYAFICNSSKSILDKISDILIIADVYAYINLVCIRICSEWIAAARMLGISCMCVIIQLAFPATIGTNWRRKLFHVCAFFVFYKQDELSFVLAEGLLLLMAILSSSRYINTHLIMFLSNNDRGATVVSHAYLLAACVYPRLFIKDEEYVCSLISICFLDTAASVTGQLLGKKSKSIYGMASGILLALVVYFILYGNHIRMEYFLLIGLVEYIAPINDNISIPVLSVLYFRFMRFNSNSILL</sequence>
<dbReference type="HOGENOM" id="CLU_921424_0_0_1"/>